<evidence type="ECO:0000256" key="1">
    <source>
        <dbReference type="ARBA" id="ARBA00022679"/>
    </source>
</evidence>
<dbReference type="PROSITE" id="PS51186">
    <property type="entry name" value="GNAT"/>
    <property type="match status" value="1"/>
</dbReference>
<dbReference type="SUPFAM" id="SSF55729">
    <property type="entry name" value="Acyl-CoA N-acyltransferases (Nat)"/>
    <property type="match status" value="1"/>
</dbReference>
<dbReference type="EMBL" id="CP036261">
    <property type="protein sequence ID" value="QDS86159.1"/>
    <property type="molecule type" value="Genomic_DNA"/>
</dbReference>
<dbReference type="Proteomes" id="UP000319557">
    <property type="component" value="Chromosome"/>
</dbReference>
<evidence type="ECO:0000313" key="5">
    <source>
        <dbReference type="Proteomes" id="UP000319557"/>
    </source>
</evidence>
<feature type="domain" description="N-acetyltransferase" evidence="3">
    <location>
        <begin position="4"/>
        <end position="163"/>
    </location>
</feature>
<keyword evidence="5" id="KW-1185">Reference proteome</keyword>
<dbReference type="InterPro" id="IPR000182">
    <property type="entry name" value="GNAT_dom"/>
</dbReference>
<dbReference type="KEGG" id="ruv:EC9_03180"/>
<protein>
    <submittedName>
        <fullName evidence="4">Acetyltransferase (GNAT) family protein</fullName>
    </submittedName>
</protein>
<dbReference type="GO" id="GO:0016747">
    <property type="term" value="F:acyltransferase activity, transferring groups other than amino-acyl groups"/>
    <property type="evidence" value="ECO:0007669"/>
    <property type="project" value="InterPro"/>
</dbReference>
<keyword evidence="1 4" id="KW-0808">Transferase</keyword>
<dbReference type="CDD" id="cd04301">
    <property type="entry name" value="NAT_SF"/>
    <property type="match status" value="1"/>
</dbReference>
<dbReference type="AlphaFoldDB" id="A0A517LU83"/>
<evidence type="ECO:0000313" key="4">
    <source>
        <dbReference type="EMBL" id="QDS86159.1"/>
    </source>
</evidence>
<organism evidence="4 5">
    <name type="scientific">Rosistilla ulvae</name>
    <dbReference type="NCBI Taxonomy" id="1930277"/>
    <lineage>
        <taxon>Bacteria</taxon>
        <taxon>Pseudomonadati</taxon>
        <taxon>Planctomycetota</taxon>
        <taxon>Planctomycetia</taxon>
        <taxon>Pirellulales</taxon>
        <taxon>Pirellulaceae</taxon>
        <taxon>Rosistilla</taxon>
    </lineage>
</organism>
<dbReference type="InterPro" id="IPR050832">
    <property type="entry name" value="Bact_Acetyltransf"/>
</dbReference>
<reference evidence="4 5" key="1">
    <citation type="submission" date="2019-02" db="EMBL/GenBank/DDBJ databases">
        <title>Deep-cultivation of Planctomycetes and their phenomic and genomic characterization uncovers novel biology.</title>
        <authorList>
            <person name="Wiegand S."/>
            <person name="Jogler M."/>
            <person name="Boedeker C."/>
            <person name="Pinto D."/>
            <person name="Vollmers J."/>
            <person name="Rivas-Marin E."/>
            <person name="Kohn T."/>
            <person name="Peeters S.H."/>
            <person name="Heuer A."/>
            <person name="Rast P."/>
            <person name="Oberbeckmann S."/>
            <person name="Bunk B."/>
            <person name="Jeske O."/>
            <person name="Meyerdierks A."/>
            <person name="Storesund J.E."/>
            <person name="Kallscheuer N."/>
            <person name="Luecker S."/>
            <person name="Lage O.M."/>
            <person name="Pohl T."/>
            <person name="Merkel B.J."/>
            <person name="Hornburger P."/>
            <person name="Mueller R.-W."/>
            <person name="Bruemmer F."/>
            <person name="Labrenz M."/>
            <person name="Spormann A.M."/>
            <person name="Op den Camp H."/>
            <person name="Overmann J."/>
            <person name="Amann R."/>
            <person name="Jetten M.S.M."/>
            <person name="Mascher T."/>
            <person name="Medema M.H."/>
            <person name="Devos D.P."/>
            <person name="Kaster A.-K."/>
            <person name="Ovreas L."/>
            <person name="Rohde M."/>
            <person name="Galperin M.Y."/>
            <person name="Jogler C."/>
        </authorList>
    </citation>
    <scope>NUCLEOTIDE SEQUENCE [LARGE SCALE GENOMIC DNA]</scope>
    <source>
        <strain evidence="4 5">EC9</strain>
    </source>
</reference>
<keyword evidence="2" id="KW-0012">Acyltransferase</keyword>
<evidence type="ECO:0000256" key="2">
    <source>
        <dbReference type="ARBA" id="ARBA00023315"/>
    </source>
</evidence>
<dbReference type="OrthoDB" id="9798006at2"/>
<dbReference type="PANTHER" id="PTHR43877">
    <property type="entry name" value="AMINOALKYLPHOSPHONATE N-ACETYLTRANSFERASE-RELATED-RELATED"/>
    <property type="match status" value="1"/>
</dbReference>
<dbReference type="Pfam" id="PF00583">
    <property type="entry name" value="Acetyltransf_1"/>
    <property type="match status" value="1"/>
</dbReference>
<dbReference type="InterPro" id="IPR016890">
    <property type="entry name" value="UCP028520"/>
</dbReference>
<dbReference type="PANTHER" id="PTHR43877:SF2">
    <property type="entry name" value="AMINOALKYLPHOSPHONATE N-ACETYLTRANSFERASE-RELATED"/>
    <property type="match status" value="1"/>
</dbReference>
<proteinExistence type="predicted"/>
<dbReference type="PIRSF" id="PIRSF028520">
    <property type="entry name" value="UCP028520"/>
    <property type="match status" value="1"/>
</dbReference>
<evidence type="ECO:0000259" key="3">
    <source>
        <dbReference type="PROSITE" id="PS51186"/>
    </source>
</evidence>
<dbReference type="InterPro" id="IPR016181">
    <property type="entry name" value="Acyl_CoA_acyltransferase"/>
</dbReference>
<dbReference type="RefSeq" id="WP_145341766.1">
    <property type="nucleotide sequence ID" value="NZ_CP036261.1"/>
</dbReference>
<gene>
    <name evidence="4" type="ORF">EC9_03180</name>
</gene>
<accession>A0A517LU83</accession>
<dbReference type="Gene3D" id="3.40.630.30">
    <property type="match status" value="1"/>
</dbReference>
<name>A0A517LU83_9BACT</name>
<sequence>MNRPILREMTSDDAAHVIALNEAVVAVTSPMDLQRFAELYELSSLHLVAEVNREVVGFVLAMTDACAYDNGNYQWFAQRLKNFLYVDRIVVAPACRGLGLGRLLYSHLDDQARQSGLVQVCAEMDLNPPNEGSLAFHKKSGFIRLGTRILDSGKQVSMQTRFLLCDCNKA</sequence>